<dbReference type="Proteomes" id="UP000244016">
    <property type="component" value="Unassembled WGS sequence"/>
</dbReference>
<gene>
    <name evidence="3" type="ORF">BLITH_0752</name>
</gene>
<sequence length="118" mass="13340">MGERDLGAEMDELRGQLELLRQDVQALTGALKGMGQAQAERAEEEVRSFLRSLGERLGEEFRRRREDLVSWWQDKGKSLAGEGGGEERTVRTYLYALGGFLAVFLLGCLFGKMWKRGN</sequence>
<evidence type="ECO:0000256" key="2">
    <source>
        <dbReference type="SAM" id="Phobius"/>
    </source>
</evidence>
<keyword evidence="2" id="KW-0472">Membrane</keyword>
<feature type="transmembrane region" description="Helical" evidence="2">
    <location>
        <begin position="93"/>
        <end position="111"/>
    </location>
</feature>
<name>A0A2T5G8Q3_9BACL</name>
<reference evidence="3 4" key="1">
    <citation type="submission" date="2017-08" db="EMBL/GenBank/DDBJ databases">
        <title>Burning lignite coal seam in the remote Altai Mountains harbors a hydrogen-driven thermophilic microbial community.</title>
        <authorList>
            <person name="Kadnikov V.V."/>
            <person name="Mardanov A.V."/>
            <person name="Ivasenko D."/>
            <person name="Beletsky A.V."/>
            <person name="Karnachuk O.V."/>
            <person name="Ravin N.V."/>
        </authorList>
    </citation>
    <scope>NUCLEOTIDE SEQUENCE [LARGE SCALE GENOMIC DNA]</scope>
    <source>
        <strain evidence="3">AL31</strain>
    </source>
</reference>
<dbReference type="AlphaFoldDB" id="A0A2T5G8Q3"/>
<keyword evidence="2" id="KW-1133">Transmembrane helix</keyword>
<keyword evidence="1" id="KW-0175">Coiled coil</keyword>
<feature type="coiled-coil region" evidence="1">
    <location>
        <begin position="3"/>
        <end position="30"/>
    </location>
</feature>
<evidence type="ECO:0000313" key="3">
    <source>
        <dbReference type="EMBL" id="PTQ52573.1"/>
    </source>
</evidence>
<accession>A0A2T5G8Q3</accession>
<evidence type="ECO:0000256" key="1">
    <source>
        <dbReference type="SAM" id="Coils"/>
    </source>
</evidence>
<keyword evidence="2" id="KW-0812">Transmembrane</keyword>
<evidence type="ECO:0000313" key="4">
    <source>
        <dbReference type="Proteomes" id="UP000244016"/>
    </source>
</evidence>
<organism evidence="3 4">
    <name type="scientific">Brockia lithotrophica</name>
    <dbReference type="NCBI Taxonomy" id="933949"/>
    <lineage>
        <taxon>Bacteria</taxon>
        <taxon>Bacillati</taxon>
        <taxon>Bacillota</taxon>
        <taxon>Bacilli</taxon>
        <taxon>Bacillales</taxon>
        <taxon>Bacillales Family X. Incertae Sedis</taxon>
        <taxon>Brockia</taxon>
    </lineage>
</organism>
<proteinExistence type="predicted"/>
<protein>
    <submittedName>
        <fullName evidence="3">Uncharacterized protein</fullName>
    </submittedName>
</protein>
<dbReference type="EMBL" id="PEBW01000002">
    <property type="protein sequence ID" value="PTQ52573.1"/>
    <property type="molecule type" value="Genomic_DNA"/>
</dbReference>
<comment type="caution">
    <text evidence="3">The sequence shown here is derived from an EMBL/GenBank/DDBJ whole genome shotgun (WGS) entry which is preliminary data.</text>
</comment>